<proteinExistence type="inferred from homology"/>
<dbReference type="GeneID" id="54478280"/>
<feature type="transmembrane region" description="Helical" evidence="4">
    <location>
        <begin position="75"/>
        <end position="95"/>
    </location>
</feature>
<dbReference type="EMBL" id="MU001636">
    <property type="protein sequence ID" value="KAF2482635.1"/>
    <property type="molecule type" value="Genomic_DNA"/>
</dbReference>
<evidence type="ECO:0000256" key="4">
    <source>
        <dbReference type="SAM" id="Phobius"/>
    </source>
</evidence>
<gene>
    <name evidence="5" type="ORF">BDY17DRAFT_324904</name>
</gene>
<protein>
    <recommendedName>
        <fullName evidence="7">Tat pathway signal sequence</fullName>
    </recommendedName>
</protein>
<comment type="similarity">
    <text evidence="2">Belongs to the ustYa family.</text>
</comment>
<dbReference type="PANTHER" id="PTHR33365">
    <property type="entry name" value="YALI0B05434P"/>
    <property type="match status" value="1"/>
</dbReference>
<feature type="region of interest" description="Disordered" evidence="3">
    <location>
        <begin position="15"/>
        <end position="45"/>
    </location>
</feature>
<evidence type="ECO:0000256" key="3">
    <source>
        <dbReference type="SAM" id="MobiDB-lite"/>
    </source>
</evidence>
<dbReference type="Pfam" id="PF11807">
    <property type="entry name" value="UstYa"/>
    <property type="match status" value="1"/>
</dbReference>
<dbReference type="GO" id="GO:0043386">
    <property type="term" value="P:mycotoxin biosynthetic process"/>
    <property type="evidence" value="ECO:0007669"/>
    <property type="project" value="InterPro"/>
</dbReference>
<evidence type="ECO:0000313" key="5">
    <source>
        <dbReference type="EMBL" id="KAF2482635.1"/>
    </source>
</evidence>
<keyword evidence="6" id="KW-1185">Reference proteome</keyword>
<evidence type="ECO:0000256" key="1">
    <source>
        <dbReference type="ARBA" id="ARBA00004685"/>
    </source>
</evidence>
<keyword evidence="4" id="KW-0812">Transmembrane</keyword>
<evidence type="ECO:0008006" key="7">
    <source>
        <dbReference type="Google" id="ProtNLM"/>
    </source>
</evidence>
<keyword evidence="4" id="KW-1133">Transmembrane helix</keyword>
<evidence type="ECO:0000256" key="2">
    <source>
        <dbReference type="ARBA" id="ARBA00035112"/>
    </source>
</evidence>
<keyword evidence="4" id="KW-0472">Membrane</keyword>
<dbReference type="OrthoDB" id="3687641at2759"/>
<evidence type="ECO:0000313" key="6">
    <source>
        <dbReference type="Proteomes" id="UP000799767"/>
    </source>
</evidence>
<reference evidence="5" key="1">
    <citation type="journal article" date="2020" name="Stud. Mycol.">
        <title>101 Dothideomycetes genomes: a test case for predicting lifestyles and emergence of pathogens.</title>
        <authorList>
            <person name="Haridas S."/>
            <person name="Albert R."/>
            <person name="Binder M."/>
            <person name="Bloem J."/>
            <person name="Labutti K."/>
            <person name="Salamov A."/>
            <person name="Andreopoulos B."/>
            <person name="Baker S."/>
            <person name="Barry K."/>
            <person name="Bills G."/>
            <person name="Bluhm B."/>
            <person name="Cannon C."/>
            <person name="Castanera R."/>
            <person name="Culley D."/>
            <person name="Daum C."/>
            <person name="Ezra D."/>
            <person name="Gonzalez J."/>
            <person name="Henrissat B."/>
            <person name="Kuo A."/>
            <person name="Liang C."/>
            <person name="Lipzen A."/>
            <person name="Lutzoni F."/>
            <person name="Magnuson J."/>
            <person name="Mondo S."/>
            <person name="Nolan M."/>
            <person name="Ohm R."/>
            <person name="Pangilinan J."/>
            <person name="Park H.-J."/>
            <person name="Ramirez L."/>
            <person name="Alfaro M."/>
            <person name="Sun H."/>
            <person name="Tritt A."/>
            <person name="Yoshinaga Y."/>
            <person name="Zwiers L.-H."/>
            <person name="Turgeon B."/>
            <person name="Goodwin S."/>
            <person name="Spatafora J."/>
            <person name="Crous P."/>
            <person name="Grigoriev I."/>
        </authorList>
    </citation>
    <scope>NUCLEOTIDE SEQUENCE</scope>
    <source>
        <strain evidence="5">CBS 113389</strain>
    </source>
</reference>
<sequence length="314" mass="35761">MASLHFRHASVNTAFEPHLHTQESSTPRARTPSGHDRGRSLGSAEKADEVVRPLLQDAAKDIYITLPSSKRHNGVLLTLLWIMSLLLVSLFTYLASNRPPSVNPNGTFLTGYTTDLREARSAIRVHKQHFYGSLDFRSHRGFVPEGSPSLKYMGEGDEVDAAWDELTKDRYFLLSEAEAREAFGNPPNKYWNVHHGGYVAGLDALHTLHCLNHLRMSLYPDHYPQDPKDGRMHNAHCVDHLRQLVMCNADLTPVPTQWFNGLERNYINSSREHTCRDFGRVREWATERFNGTTAVKARNRDGSLRANFYEPWTP</sequence>
<dbReference type="Proteomes" id="UP000799767">
    <property type="component" value="Unassembled WGS sequence"/>
</dbReference>
<dbReference type="AlphaFoldDB" id="A0A6A6PRW9"/>
<dbReference type="RefSeq" id="XP_033589205.1">
    <property type="nucleotide sequence ID" value="XM_033737278.1"/>
</dbReference>
<feature type="compositionally biased region" description="Basic and acidic residues" evidence="3">
    <location>
        <begin position="33"/>
        <end position="45"/>
    </location>
</feature>
<name>A0A6A6PRW9_9PEZI</name>
<dbReference type="InterPro" id="IPR021765">
    <property type="entry name" value="UstYa-like"/>
</dbReference>
<accession>A0A6A6PRW9</accession>
<organism evidence="5 6">
    <name type="scientific">Neohortaea acidophila</name>
    <dbReference type="NCBI Taxonomy" id="245834"/>
    <lineage>
        <taxon>Eukaryota</taxon>
        <taxon>Fungi</taxon>
        <taxon>Dikarya</taxon>
        <taxon>Ascomycota</taxon>
        <taxon>Pezizomycotina</taxon>
        <taxon>Dothideomycetes</taxon>
        <taxon>Dothideomycetidae</taxon>
        <taxon>Mycosphaerellales</taxon>
        <taxon>Teratosphaeriaceae</taxon>
        <taxon>Neohortaea</taxon>
    </lineage>
</organism>
<dbReference type="PANTHER" id="PTHR33365:SF4">
    <property type="entry name" value="CYCLOCHLOROTINE BIOSYNTHESIS PROTEIN O"/>
    <property type="match status" value="1"/>
</dbReference>
<comment type="pathway">
    <text evidence="1">Mycotoxin biosynthesis.</text>
</comment>